<evidence type="ECO:0000256" key="8">
    <source>
        <dbReference type="ARBA" id="ARBA00032386"/>
    </source>
</evidence>
<reference evidence="9 10" key="1">
    <citation type="submission" date="2020-08" db="EMBL/GenBank/DDBJ databases">
        <title>Genome public.</title>
        <authorList>
            <person name="Liu C."/>
            <person name="Sun Q."/>
        </authorList>
    </citation>
    <scope>NUCLEOTIDE SEQUENCE [LARGE SCALE GENOMIC DNA]</scope>
    <source>
        <strain evidence="9 10">NSJ-13</strain>
    </source>
</reference>
<evidence type="ECO:0000256" key="7">
    <source>
        <dbReference type="ARBA" id="ARBA00022840"/>
    </source>
</evidence>
<keyword evidence="4 9" id="KW-0808">Transferase</keyword>
<dbReference type="Pfam" id="PF00480">
    <property type="entry name" value="ROK"/>
    <property type="match status" value="1"/>
</dbReference>
<dbReference type="PANTHER" id="PTHR18964">
    <property type="entry name" value="ROK (REPRESSOR, ORF, KINASE) FAMILY"/>
    <property type="match status" value="1"/>
</dbReference>
<keyword evidence="7" id="KW-0067">ATP-binding</keyword>
<dbReference type="EMBL" id="JACOPE010000001">
    <property type="protein sequence ID" value="MBC5683878.1"/>
    <property type="molecule type" value="Genomic_DNA"/>
</dbReference>
<dbReference type="InterPro" id="IPR043129">
    <property type="entry name" value="ATPase_NBD"/>
</dbReference>
<gene>
    <name evidence="9" type="ORF">H8S40_09910</name>
</gene>
<keyword evidence="6" id="KW-0418">Kinase</keyword>
<dbReference type="GO" id="GO:0004340">
    <property type="term" value="F:glucokinase activity"/>
    <property type="evidence" value="ECO:0007669"/>
    <property type="project" value="UniProtKB-EC"/>
</dbReference>
<evidence type="ECO:0000256" key="2">
    <source>
        <dbReference type="ARBA" id="ARBA00012323"/>
    </source>
</evidence>
<dbReference type="RefSeq" id="WP_117989527.1">
    <property type="nucleotide sequence ID" value="NZ_JACOPE010000001.1"/>
</dbReference>
<keyword evidence="10" id="KW-1185">Reference proteome</keyword>
<evidence type="ECO:0000256" key="3">
    <source>
        <dbReference type="ARBA" id="ARBA00014701"/>
    </source>
</evidence>
<keyword evidence="5" id="KW-0547">Nucleotide-binding</keyword>
<evidence type="ECO:0000313" key="9">
    <source>
        <dbReference type="EMBL" id="MBC5683878.1"/>
    </source>
</evidence>
<dbReference type="InterPro" id="IPR004654">
    <property type="entry name" value="ROK_glcA"/>
</dbReference>
<dbReference type="SUPFAM" id="SSF53067">
    <property type="entry name" value="Actin-like ATPase domain"/>
    <property type="match status" value="1"/>
</dbReference>
<dbReference type="PROSITE" id="PS01125">
    <property type="entry name" value="ROK"/>
    <property type="match status" value="1"/>
</dbReference>
<accession>A0ABR7G8X7</accession>
<dbReference type="InterPro" id="IPR000600">
    <property type="entry name" value="ROK"/>
</dbReference>
<evidence type="ECO:0000256" key="5">
    <source>
        <dbReference type="ARBA" id="ARBA00022741"/>
    </source>
</evidence>
<sequence>MKKYGFGVDVGGTTCKIGLFDMSGVILEKWEIKTNTENNGASILDDVAASVLGKMEEKNIDKEDVQGIGLGVPGPVDNEGVVHKCVNLGWDVVNVEKELEEKTGLLVKAGNDANVAALGEMWQGGGKGYQNVVMVTLGTGVGGGIIVGGKIIAGANGAGGELGHIHMDDEETECCGCGRKGCLEQYASATGIVRMAKKKLQTETRTTKLTAFDPLTAKDIFDVAKEGDEVALELVDKLCTVLGTALANVAGVVDPEVFVIGGGVSRAGDILIEGIQKKYSEIVFQACRETKVTLATLGNDAGMYGCVKLLF</sequence>
<dbReference type="PANTHER" id="PTHR18964:SF149">
    <property type="entry name" value="BIFUNCTIONAL UDP-N-ACETYLGLUCOSAMINE 2-EPIMERASE_N-ACETYLMANNOSAMINE KINASE"/>
    <property type="match status" value="1"/>
</dbReference>
<dbReference type="EC" id="2.7.1.2" evidence="2"/>
<name>A0ABR7G8X7_9FIRM</name>
<comment type="similarity">
    <text evidence="1">Belongs to the ROK (NagC/XylR) family.</text>
</comment>
<dbReference type="Proteomes" id="UP000631576">
    <property type="component" value="Unassembled WGS sequence"/>
</dbReference>
<evidence type="ECO:0000256" key="4">
    <source>
        <dbReference type="ARBA" id="ARBA00022679"/>
    </source>
</evidence>
<dbReference type="InterPro" id="IPR049874">
    <property type="entry name" value="ROK_cs"/>
</dbReference>
<evidence type="ECO:0000256" key="6">
    <source>
        <dbReference type="ARBA" id="ARBA00022777"/>
    </source>
</evidence>
<dbReference type="NCBIfam" id="TIGR00744">
    <property type="entry name" value="ROK_glcA_fam"/>
    <property type="match status" value="1"/>
</dbReference>
<evidence type="ECO:0000313" key="10">
    <source>
        <dbReference type="Proteomes" id="UP000631576"/>
    </source>
</evidence>
<protein>
    <recommendedName>
        <fullName evidence="3">Glucokinase</fullName>
        <ecNumber evidence="2">2.7.1.2</ecNumber>
    </recommendedName>
    <alternativeName>
        <fullName evidence="8">Glucose kinase</fullName>
    </alternativeName>
</protein>
<organism evidence="9 10">
    <name type="scientific">Ruminococcus hominis</name>
    <dbReference type="NCBI Taxonomy" id="2763065"/>
    <lineage>
        <taxon>Bacteria</taxon>
        <taxon>Bacillati</taxon>
        <taxon>Bacillota</taxon>
        <taxon>Clostridia</taxon>
        <taxon>Eubacteriales</taxon>
        <taxon>Oscillospiraceae</taxon>
        <taxon>Ruminococcus</taxon>
    </lineage>
</organism>
<comment type="caution">
    <text evidence="9">The sequence shown here is derived from an EMBL/GenBank/DDBJ whole genome shotgun (WGS) entry which is preliminary data.</text>
</comment>
<evidence type="ECO:0000256" key="1">
    <source>
        <dbReference type="ARBA" id="ARBA00006479"/>
    </source>
</evidence>
<proteinExistence type="inferred from homology"/>
<dbReference type="Gene3D" id="3.30.420.40">
    <property type="match status" value="2"/>
</dbReference>